<proteinExistence type="predicted"/>
<evidence type="ECO:0000313" key="1">
    <source>
        <dbReference type="EMBL" id="KAK0753106.1"/>
    </source>
</evidence>
<dbReference type="Proteomes" id="UP001172155">
    <property type="component" value="Unassembled WGS sequence"/>
</dbReference>
<keyword evidence="2" id="KW-1185">Reference proteome</keyword>
<evidence type="ECO:0000313" key="2">
    <source>
        <dbReference type="Proteomes" id="UP001172155"/>
    </source>
</evidence>
<organism evidence="1 2">
    <name type="scientific">Schizothecium vesticola</name>
    <dbReference type="NCBI Taxonomy" id="314040"/>
    <lineage>
        <taxon>Eukaryota</taxon>
        <taxon>Fungi</taxon>
        <taxon>Dikarya</taxon>
        <taxon>Ascomycota</taxon>
        <taxon>Pezizomycotina</taxon>
        <taxon>Sordariomycetes</taxon>
        <taxon>Sordariomycetidae</taxon>
        <taxon>Sordariales</taxon>
        <taxon>Schizotheciaceae</taxon>
        <taxon>Schizothecium</taxon>
    </lineage>
</organism>
<gene>
    <name evidence="1" type="ORF">B0T18DRAFT_6729</name>
</gene>
<name>A0AA40KBW3_9PEZI</name>
<dbReference type="AlphaFoldDB" id="A0AA40KBW3"/>
<sequence length="274" mass="29485">MASSISTQSRMIQAEPDYAAQSLKCLQRHHHRRRLGLHVGPKVDGRQTHHGEHLPALARVHHHVDGHGAREDVGHVLAGFGGVAGWGGVRGLGDGMEIETGGSNERGSEGWVGYRARCRPLCVEGRGIGRIKKRGRKLTPLPARLPVVRNLRRVLHRPPGLDVVELREDVARAVGKVPVHSSSSRQYIHGSTALIACFQIDAVMMIPPASTHEGRQIYQVCKTVLCRSCRCISGCEASAPTRSSSLAAMSFRTLSGGRTLAGGVVAVVVEGILI</sequence>
<protein>
    <submittedName>
        <fullName evidence="1">Uncharacterized protein</fullName>
    </submittedName>
</protein>
<reference evidence="1" key="1">
    <citation type="submission" date="2023-06" db="EMBL/GenBank/DDBJ databases">
        <title>Genome-scale phylogeny and comparative genomics of the fungal order Sordariales.</title>
        <authorList>
            <consortium name="Lawrence Berkeley National Laboratory"/>
            <person name="Hensen N."/>
            <person name="Bonometti L."/>
            <person name="Westerberg I."/>
            <person name="Brannstrom I.O."/>
            <person name="Guillou S."/>
            <person name="Cros-Aarteil S."/>
            <person name="Calhoun S."/>
            <person name="Haridas S."/>
            <person name="Kuo A."/>
            <person name="Mondo S."/>
            <person name="Pangilinan J."/>
            <person name="Riley R."/>
            <person name="LaButti K."/>
            <person name="Andreopoulos B."/>
            <person name="Lipzen A."/>
            <person name="Chen C."/>
            <person name="Yanf M."/>
            <person name="Daum C."/>
            <person name="Ng V."/>
            <person name="Clum A."/>
            <person name="Steindorff A."/>
            <person name="Ohm R."/>
            <person name="Martin F."/>
            <person name="Silar P."/>
            <person name="Natvig D."/>
            <person name="Lalanne C."/>
            <person name="Gautier V."/>
            <person name="Ament-velasquez S.L."/>
            <person name="Kruys A."/>
            <person name="Hutchinson M.I."/>
            <person name="Powell A.J."/>
            <person name="Barry K."/>
            <person name="Miller A.N."/>
            <person name="Grigoriev I.V."/>
            <person name="Debuchy R."/>
            <person name="Gladieux P."/>
            <person name="Thoren M.H."/>
            <person name="Johannesson H."/>
        </authorList>
    </citation>
    <scope>NUCLEOTIDE SEQUENCE</scope>
    <source>
        <strain evidence="1">SMH3187-1</strain>
    </source>
</reference>
<dbReference type="EMBL" id="JAUKUD010000001">
    <property type="protein sequence ID" value="KAK0753106.1"/>
    <property type="molecule type" value="Genomic_DNA"/>
</dbReference>
<accession>A0AA40KBW3</accession>
<comment type="caution">
    <text evidence="1">The sequence shown here is derived from an EMBL/GenBank/DDBJ whole genome shotgun (WGS) entry which is preliminary data.</text>
</comment>